<organism evidence="2 3">
    <name type="scientific">Actinoallomurus liliacearum</name>
    <dbReference type="NCBI Taxonomy" id="1080073"/>
    <lineage>
        <taxon>Bacteria</taxon>
        <taxon>Bacillati</taxon>
        <taxon>Actinomycetota</taxon>
        <taxon>Actinomycetes</taxon>
        <taxon>Streptosporangiales</taxon>
        <taxon>Thermomonosporaceae</taxon>
        <taxon>Actinoallomurus</taxon>
    </lineage>
</organism>
<feature type="chain" id="PRO_5045982347" description="Lipoprotein" evidence="1">
    <location>
        <begin position="25"/>
        <end position="130"/>
    </location>
</feature>
<sequence length="130" mass="13383">MFRPLIPLMALACAVGLAACKSTAEPKPRSATSSAPAAPSQPCASASDFVKAIAVGGSTGMRVDGRITCDHGWAAAYMKQSAGLTDPVWAVLRSTGGHWRLVTYGTDGLCDNPAMRTAPASIKKALGPYC</sequence>
<dbReference type="EMBL" id="BAABHJ010000005">
    <property type="protein sequence ID" value="GAA4604995.1"/>
    <property type="molecule type" value="Genomic_DNA"/>
</dbReference>
<accession>A0ABP8TH26</accession>
<keyword evidence="1" id="KW-0732">Signal</keyword>
<dbReference type="Proteomes" id="UP001500212">
    <property type="component" value="Unassembled WGS sequence"/>
</dbReference>
<dbReference type="RefSeq" id="WP_345351059.1">
    <property type="nucleotide sequence ID" value="NZ_BAABHJ010000005.1"/>
</dbReference>
<protein>
    <recommendedName>
        <fullName evidence="4">Lipoprotein</fullName>
    </recommendedName>
</protein>
<evidence type="ECO:0000313" key="3">
    <source>
        <dbReference type="Proteomes" id="UP001500212"/>
    </source>
</evidence>
<gene>
    <name evidence="2" type="ORF">GCM10023195_17210</name>
</gene>
<evidence type="ECO:0008006" key="4">
    <source>
        <dbReference type="Google" id="ProtNLM"/>
    </source>
</evidence>
<keyword evidence="3" id="KW-1185">Reference proteome</keyword>
<feature type="signal peptide" evidence="1">
    <location>
        <begin position="1"/>
        <end position="24"/>
    </location>
</feature>
<evidence type="ECO:0000313" key="2">
    <source>
        <dbReference type="EMBL" id="GAA4604995.1"/>
    </source>
</evidence>
<proteinExistence type="predicted"/>
<dbReference type="PROSITE" id="PS51257">
    <property type="entry name" value="PROKAR_LIPOPROTEIN"/>
    <property type="match status" value="1"/>
</dbReference>
<comment type="caution">
    <text evidence="2">The sequence shown here is derived from an EMBL/GenBank/DDBJ whole genome shotgun (WGS) entry which is preliminary data.</text>
</comment>
<evidence type="ECO:0000256" key="1">
    <source>
        <dbReference type="SAM" id="SignalP"/>
    </source>
</evidence>
<reference evidence="3" key="1">
    <citation type="journal article" date="2019" name="Int. J. Syst. Evol. Microbiol.">
        <title>The Global Catalogue of Microorganisms (GCM) 10K type strain sequencing project: providing services to taxonomists for standard genome sequencing and annotation.</title>
        <authorList>
            <consortium name="The Broad Institute Genomics Platform"/>
            <consortium name="The Broad Institute Genome Sequencing Center for Infectious Disease"/>
            <person name="Wu L."/>
            <person name="Ma J."/>
        </authorList>
    </citation>
    <scope>NUCLEOTIDE SEQUENCE [LARGE SCALE GENOMIC DNA]</scope>
    <source>
        <strain evidence="3">JCM 17938</strain>
    </source>
</reference>
<name>A0ABP8TH26_9ACTN</name>